<dbReference type="SUPFAM" id="SSF81901">
    <property type="entry name" value="HCP-like"/>
    <property type="match status" value="1"/>
</dbReference>
<proteinExistence type="predicted"/>
<organism evidence="2 3">
    <name type="scientific">Polaromonas eurypsychrophila</name>
    <dbReference type="NCBI Taxonomy" id="1614635"/>
    <lineage>
        <taxon>Bacteria</taxon>
        <taxon>Pseudomonadati</taxon>
        <taxon>Pseudomonadota</taxon>
        <taxon>Betaproteobacteria</taxon>
        <taxon>Burkholderiales</taxon>
        <taxon>Comamonadaceae</taxon>
        <taxon>Polaromonas</taxon>
    </lineage>
</organism>
<protein>
    <submittedName>
        <fullName evidence="2">Uncharacterized protein</fullName>
    </submittedName>
</protein>
<keyword evidence="1" id="KW-0472">Membrane</keyword>
<dbReference type="EMBL" id="BMIG01000010">
    <property type="protein sequence ID" value="GGB04820.1"/>
    <property type="molecule type" value="Genomic_DNA"/>
</dbReference>
<evidence type="ECO:0000256" key="1">
    <source>
        <dbReference type="SAM" id="Phobius"/>
    </source>
</evidence>
<evidence type="ECO:0000313" key="3">
    <source>
        <dbReference type="Proteomes" id="UP000620596"/>
    </source>
</evidence>
<dbReference type="RefSeq" id="WP_188709067.1">
    <property type="nucleotide sequence ID" value="NZ_BMIG01000010.1"/>
</dbReference>
<dbReference type="InterPro" id="IPR011990">
    <property type="entry name" value="TPR-like_helical_dom_sf"/>
</dbReference>
<evidence type="ECO:0000313" key="2">
    <source>
        <dbReference type="EMBL" id="GGB04820.1"/>
    </source>
</evidence>
<keyword evidence="1" id="KW-1133">Transmembrane helix</keyword>
<feature type="transmembrane region" description="Helical" evidence="1">
    <location>
        <begin position="27"/>
        <end position="48"/>
    </location>
</feature>
<gene>
    <name evidence="2" type="ORF">GCM10011496_27230</name>
</gene>
<comment type="caution">
    <text evidence="2">The sequence shown here is derived from an EMBL/GenBank/DDBJ whole genome shotgun (WGS) entry which is preliminary data.</text>
</comment>
<name>A0A916SLD7_9BURK</name>
<dbReference type="Proteomes" id="UP000620596">
    <property type="component" value="Unassembled WGS sequence"/>
</dbReference>
<reference evidence="2" key="2">
    <citation type="submission" date="2020-09" db="EMBL/GenBank/DDBJ databases">
        <authorList>
            <person name="Sun Q."/>
            <person name="Zhou Y."/>
        </authorList>
    </citation>
    <scope>NUCLEOTIDE SEQUENCE</scope>
    <source>
        <strain evidence="2">CGMCC 1.15322</strain>
    </source>
</reference>
<keyword evidence="3" id="KW-1185">Reference proteome</keyword>
<accession>A0A916SLD7</accession>
<reference evidence="2" key="1">
    <citation type="journal article" date="2014" name="Int. J. Syst. Evol. Microbiol.">
        <title>Complete genome sequence of Corynebacterium casei LMG S-19264T (=DSM 44701T), isolated from a smear-ripened cheese.</title>
        <authorList>
            <consortium name="US DOE Joint Genome Institute (JGI-PGF)"/>
            <person name="Walter F."/>
            <person name="Albersmeier A."/>
            <person name="Kalinowski J."/>
            <person name="Ruckert C."/>
        </authorList>
    </citation>
    <scope>NUCLEOTIDE SEQUENCE</scope>
    <source>
        <strain evidence="2">CGMCC 1.15322</strain>
    </source>
</reference>
<dbReference type="Gene3D" id="1.25.40.10">
    <property type="entry name" value="Tetratricopeptide repeat domain"/>
    <property type="match status" value="1"/>
</dbReference>
<dbReference type="AlphaFoldDB" id="A0A916SLD7"/>
<sequence>MGIKDGAHAEDIIDVSGVSSRQRRRKLTFALAVVTITSACIWTAYLWYGKPRLDEHRVNVALQALAAAGEDLHKEVSRTMALPREQMFLAAFDSLSAPSKDLDETLRINGARAALDMAVTEGSDQARLMLGKALRDGSFGPKDSVAALREFDRVRDSSAPGVRAGDPHSLYLHALMLSEGLGVSLDLEAAAAAARRAGEGIAGSLLKEIANQALWGSGVFKNGKDPEWAGRMAKRLVAAGDPSAFRIGVASCDRLHEIVLDPQKADLGLDEAIKRRNACRTPWIKDAAVAGHKPAMADYANTLLSEQGNVEIATQWFEAAGTERSNADNYQYGVLKALSGADLDAVASGVKIMRAALKEEQKSDYPSAFTSFDEVLLLISRMQKVLVKAQNHSRKNFAIALLAHGELEGSMPEAIKAMQVNLGTEHLKPLVSSSKIHRTAALVAEAIRSNKPFVEVAQAQPSGKLVPFSDKLDPPVQRDSEQQAKTGYLVGTKNAASGGLSTFTVDNASGERDAIVRLYLSGKKPAARNFYVKFGEKFTAKSLTPGTYAMRYRFVGSDDTFEADKPFLLSETATESGRRFSNVTVTLYKVRDGNMTTKKIPSEDF</sequence>
<keyword evidence="1" id="KW-0812">Transmembrane</keyword>